<keyword evidence="2" id="KW-1185">Reference proteome</keyword>
<accession>A0ABP0QEX2</accession>
<comment type="caution">
    <text evidence="1">The sequence shown here is derived from an EMBL/GenBank/DDBJ whole genome shotgun (WGS) entry which is preliminary data.</text>
</comment>
<dbReference type="EMBL" id="CAXAMM010039485">
    <property type="protein sequence ID" value="CAK9086791.1"/>
    <property type="molecule type" value="Genomic_DNA"/>
</dbReference>
<evidence type="ECO:0000313" key="2">
    <source>
        <dbReference type="Proteomes" id="UP001642464"/>
    </source>
</evidence>
<dbReference type="Proteomes" id="UP001642464">
    <property type="component" value="Unassembled WGS sequence"/>
</dbReference>
<protein>
    <recommendedName>
        <fullName evidence="3">C2 domain-containing protein</fullName>
    </recommendedName>
</protein>
<evidence type="ECO:0000313" key="1">
    <source>
        <dbReference type="EMBL" id="CAK9086791.1"/>
    </source>
</evidence>
<reference evidence="1 2" key="1">
    <citation type="submission" date="2024-02" db="EMBL/GenBank/DDBJ databases">
        <authorList>
            <person name="Chen Y."/>
            <person name="Shah S."/>
            <person name="Dougan E. K."/>
            <person name="Thang M."/>
            <person name="Chan C."/>
        </authorList>
    </citation>
    <scope>NUCLEOTIDE SEQUENCE [LARGE SCALE GENOMIC DNA]</scope>
</reference>
<sequence length="881" mass="99735">MPRYLISGFLCEIPHLLPAFSDEDIVLRFGPRGDDGASFYSSPGRLGPSGTCIWDEEFSVWLDFAAECFQEAVLRFEVLCQRGGWRETKECLAAGSLRLSWIHALPGHAHPRLRIPLKRAPLAPLELRLGLCVLAPGDAAPHPCWMTERVTMPWVSATRPKAPEGVATRKVTALPLRSRLDFTMVSLWDLSLPQELSADDLLLDLSFRAEVATGEVDELVLLDTDVSEASNWRETFPAREGKACIQLPRTYTGTVELPGIFWAHQPAWLLVQVCLRQRSSSQVYFEGEACLPLMECWPPLGRFSLTGEDIREPGTELEEGCPGRFGKVPLFRTSSRSFSGIQQLKGVFSAFAIPGALGVMKCSYSLSRLQMKMAPDAEDLETSADEDDFPEVLPSEDCADSTAPMTKPESAAKHTHDVGYQKWESFLEEKRRHRVRHTKVIPRVADSSSDDEEEEFLKKFQPPRCAELEKHLKEASGAHFMLHLYIHDARLLQFPGDGELALEVFLGKNLATVYHSRSSRSSGRSLLRSFHEKKELQIELPRHNRLELRLKLQGLDAAVIGSTVIDLQDRRLVESLRGKDQPDECRQLWSPQPLWSAGSLELWALIRPYQEELQLPQPWPRDLWPFRAEVRAILHEVDFVVPIAPAEVVALMELQMPFERLHRCRLPSPQFSDVRPCRKGINVNFEWRFSFPLRTLRPSAEKKLVITLFDAKTWRLLGSAEQQVDLILDQVLEDGDRRDPPNREYNDIQVTGDASLLAHLRLTVCALPRPVAEDFPAPSGRSRGAVPPWGQTDPAAREQAFCAQQLFCMPPAVPNSRAARPPRAKDRRRAHRRWVARGVIALGLLSLAMLTKEHLIWRPKRPMGSTLVLLRRPHCRCRVWP</sequence>
<evidence type="ECO:0008006" key="3">
    <source>
        <dbReference type="Google" id="ProtNLM"/>
    </source>
</evidence>
<proteinExistence type="predicted"/>
<gene>
    <name evidence="1" type="ORF">SCF082_LOCUS41051</name>
</gene>
<organism evidence="1 2">
    <name type="scientific">Durusdinium trenchii</name>
    <dbReference type="NCBI Taxonomy" id="1381693"/>
    <lineage>
        <taxon>Eukaryota</taxon>
        <taxon>Sar</taxon>
        <taxon>Alveolata</taxon>
        <taxon>Dinophyceae</taxon>
        <taxon>Suessiales</taxon>
        <taxon>Symbiodiniaceae</taxon>
        <taxon>Durusdinium</taxon>
    </lineage>
</organism>
<name>A0ABP0QEX2_9DINO</name>